<dbReference type="EMBL" id="JAESVB010000019">
    <property type="protein sequence ID" value="MCB8877879.1"/>
    <property type="molecule type" value="Genomic_DNA"/>
</dbReference>
<gene>
    <name evidence="4" type="ORF">ASILVAE211_21990</name>
</gene>
<dbReference type="Proteomes" id="UP000708298">
    <property type="component" value="Unassembled WGS sequence"/>
</dbReference>
<dbReference type="GO" id="GO:0003697">
    <property type="term" value="F:single-stranded DNA binding"/>
    <property type="evidence" value="ECO:0007669"/>
    <property type="project" value="InterPro"/>
</dbReference>
<dbReference type="Pfam" id="PF08401">
    <property type="entry name" value="ArdcN"/>
    <property type="match status" value="1"/>
</dbReference>
<accession>A0A963YVI1</accession>
<feature type="region of interest" description="Disordered" evidence="1">
    <location>
        <begin position="74"/>
        <end position="95"/>
    </location>
</feature>
<feature type="domain" description="N-terminal" evidence="2">
    <location>
        <begin position="56"/>
        <end position="177"/>
    </location>
</feature>
<reference evidence="4" key="1">
    <citation type="journal article" date="2021" name="Microorganisms">
        <title>Acidisoma silvae sp. nov. and Acidisomacellulosilytica sp. nov., Two Acidophilic Bacteria Isolated from Decaying Wood, Hydrolyzing Cellulose and Producing Poly-3-hydroxybutyrate.</title>
        <authorList>
            <person name="Mieszkin S."/>
            <person name="Pouder E."/>
            <person name="Uroz S."/>
            <person name="Simon-Colin C."/>
            <person name="Alain K."/>
        </authorList>
    </citation>
    <scope>NUCLEOTIDE SEQUENCE</scope>
    <source>
        <strain evidence="4">HW T2.11</strain>
    </source>
</reference>
<comment type="caution">
    <text evidence="4">The sequence shown here is derived from an EMBL/GenBank/DDBJ whole genome shotgun (WGS) entry which is preliminary data.</text>
</comment>
<reference evidence="4" key="2">
    <citation type="submission" date="2021-01" db="EMBL/GenBank/DDBJ databases">
        <authorList>
            <person name="Mieszkin S."/>
            <person name="Pouder E."/>
            <person name="Alain K."/>
        </authorList>
    </citation>
    <scope>NUCLEOTIDE SEQUENCE</scope>
    <source>
        <strain evidence="4">HW T2.11</strain>
    </source>
</reference>
<evidence type="ECO:0000313" key="5">
    <source>
        <dbReference type="Proteomes" id="UP000708298"/>
    </source>
</evidence>
<feature type="region of interest" description="Disordered" evidence="1">
    <location>
        <begin position="1"/>
        <end position="58"/>
    </location>
</feature>
<proteinExistence type="predicted"/>
<feature type="domain" description="Polyvalent protein metallopeptidase" evidence="3">
    <location>
        <begin position="202"/>
        <end position="327"/>
    </location>
</feature>
<protein>
    <submittedName>
        <fullName evidence="4">DUF1738 domain-containing protein</fullName>
    </submittedName>
</protein>
<evidence type="ECO:0000313" key="4">
    <source>
        <dbReference type="EMBL" id="MCB8877879.1"/>
    </source>
</evidence>
<evidence type="ECO:0000256" key="1">
    <source>
        <dbReference type="SAM" id="MobiDB-lite"/>
    </source>
</evidence>
<sequence>MKLPTALWAHRRKGRADRAPGKPAAPLPRGTRRGAREGSSKSWRIPVRKQEKNPRDHYQDVTQQVIEALEAGAPPWRQPWDSGRSGGPSMPQNAVTGAGYRGINVLTLGINRMAFMTGDPRWATYKQAQERGWQVKQGSRGVTGYFYKRIEVDGAKNEGGSTGEGKWFPMLRSFKLFHASQIDGIPDYLPPTIEEAPWRAPEAVETIFANSGAEIRIGGPRAFYSTVTDHIQMPPAVAFHSPAAWSSVQVHEGIHWAGAKHRLNRDMSGRFGSKSYAREELVAELGQLNVCSVLGISECDFVNGAAYLSHWLDILREDKREIFRVAADAQRAADFLLAFHPDYAARMKSPSADVEGEASGKTEIPLKAAA</sequence>
<organism evidence="4 5">
    <name type="scientific">Acidisoma silvae</name>
    <dbReference type="NCBI Taxonomy" id="2802396"/>
    <lineage>
        <taxon>Bacteria</taxon>
        <taxon>Pseudomonadati</taxon>
        <taxon>Pseudomonadota</taxon>
        <taxon>Alphaproteobacteria</taxon>
        <taxon>Acetobacterales</taxon>
        <taxon>Acidocellaceae</taxon>
        <taxon>Acidisoma</taxon>
    </lineage>
</organism>
<dbReference type="AlphaFoldDB" id="A0A963YVI1"/>
<evidence type="ECO:0000259" key="3">
    <source>
        <dbReference type="Pfam" id="PF18818"/>
    </source>
</evidence>
<feature type="region of interest" description="Disordered" evidence="1">
    <location>
        <begin position="350"/>
        <end position="370"/>
    </location>
</feature>
<dbReference type="InterPro" id="IPR013610">
    <property type="entry name" value="ArdC_N"/>
</dbReference>
<dbReference type="Pfam" id="PF18818">
    <property type="entry name" value="MPTase-PolyVal"/>
    <property type="match status" value="1"/>
</dbReference>
<evidence type="ECO:0000259" key="2">
    <source>
        <dbReference type="Pfam" id="PF08401"/>
    </source>
</evidence>
<name>A0A963YVI1_9PROT</name>
<keyword evidence="5" id="KW-1185">Reference proteome</keyword>
<feature type="compositionally biased region" description="Basic and acidic residues" evidence="1">
    <location>
        <begin position="48"/>
        <end position="58"/>
    </location>
</feature>
<dbReference type="InterPro" id="IPR041459">
    <property type="entry name" value="MPTase-PolyVal"/>
</dbReference>